<dbReference type="Pfam" id="PF06695">
    <property type="entry name" value="Sm_multidrug_ex"/>
    <property type="match status" value="1"/>
</dbReference>
<keyword evidence="1" id="KW-0812">Transmembrane</keyword>
<name>A0A1Q5P900_9BACT</name>
<evidence type="ECO:0000256" key="1">
    <source>
        <dbReference type="SAM" id="Phobius"/>
    </source>
</evidence>
<feature type="transmembrane region" description="Helical" evidence="1">
    <location>
        <begin position="125"/>
        <end position="148"/>
    </location>
</feature>
<dbReference type="InterPro" id="IPR009577">
    <property type="entry name" value="Sm_multidrug_ex"/>
</dbReference>
<protein>
    <submittedName>
        <fullName evidence="2">Ligand-binding protein SH3</fullName>
    </submittedName>
</protein>
<proteinExistence type="predicted"/>
<evidence type="ECO:0000313" key="2">
    <source>
        <dbReference type="EMBL" id="OKL38683.1"/>
    </source>
</evidence>
<keyword evidence="1" id="KW-0472">Membrane</keyword>
<dbReference type="PANTHER" id="PTHR36007">
    <property type="entry name" value="TRANSPORT PROTEIN-RELATED"/>
    <property type="match status" value="1"/>
</dbReference>
<comment type="caution">
    <text evidence="2">The sequence shown here is derived from an EMBL/GenBank/DDBJ whole genome shotgun (WGS) entry which is preliminary data.</text>
</comment>
<keyword evidence="3" id="KW-1185">Reference proteome</keyword>
<dbReference type="PANTHER" id="PTHR36007:SF2">
    <property type="entry name" value="TRANSPORT PROTEIN-RELATED"/>
    <property type="match status" value="1"/>
</dbReference>
<dbReference type="EMBL" id="LVWA01000012">
    <property type="protein sequence ID" value="OKL38683.1"/>
    <property type="molecule type" value="Genomic_DNA"/>
</dbReference>
<evidence type="ECO:0000313" key="3">
    <source>
        <dbReference type="Proteomes" id="UP000186551"/>
    </source>
</evidence>
<dbReference type="OrthoDB" id="360192at2"/>
<gene>
    <name evidence="2" type="ORF">A3841_05965</name>
</gene>
<feature type="transmembrane region" description="Helical" evidence="1">
    <location>
        <begin position="90"/>
        <end position="113"/>
    </location>
</feature>
<dbReference type="Proteomes" id="UP000186551">
    <property type="component" value="Unassembled WGS sequence"/>
</dbReference>
<dbReference type="RefSeq" id="WP_073854697.1">
    <property type="nucleotide sequence ID" value="NZ_LVWA01000012.1"/>
</dbReference>
<dbReference type="AlphaFoldDB" id="A0A1Q5P900"/>
<sequence length="154" mass="17036">MLETLILTFLLSISPFGEARAGIPYAVLNNVQLVWAVLVGVVGNILIYPMFLWLVDTFSKKFWPFRAYKRGVIFFCKRAKKLAGSNVNKYGFWGLMVFVMVPLPGTGAYMGAIAAEIFKIERKKAFAAITIGVVMSSIIIGVSTYLGVAGWEKL</sequence>
<accession>A0A1Q5P900</accession>
<feature type="transmembrane region" description="Helical" evidence="1">
    <location>
        <begin position="31"/>
        <end position="55"/>
    </location>
</feature>
<organism evidence="2 3">
    <name type="scientific">Pontibacter flavimaris</name>
    <dbReference type="NCBI Taxonomy" id="1797110"/>
    <lineage>
        <taxon>Bacteria</taxon>
        <taxon>Pseudomonadati</taxon>
        <taxon>Bacteroidota</taxon>
        <taxon>Cytophagia</taxon>
        <taxon>Cytophagales</taxon>
        <taxon>Hymenobacteraceae</taxon>
        <taxon>Pontibacter</taxon>
    </lineage>
</organism>
<keyword evidence="1" id="KW-1133">Transmembrane helix</keyword>
<reference evidence="2 3" key="1">
    <citation type="submission" date="2016-03" db="EMBL/GenBank/DDBJ databases">
        <title>Genome sequence of Pontibacter sp. nov., of the family cytophagaceae, isolated from marine sediment of the Yellow Sea, China.</title>
        <authorList>
            <person name="Zhang G."/>
            <person name="Zhang R."/>
        </authorList>
    </citation>
    <scope>NUCLEOTIDE SEQUENCE [LARGE SCALE GENOMIC DNA]</scope>
    <source>
        <strain evidence="2 3">S10-8</strain>
    </source>
</reference>